<accession>A0A0C6FFY8</accession>
<reference evidence="1 2" key="1">
    <citation type="journal article" date="2015" name="Genome Announc.">
        <title>Complete Genome Sequence of Methylobacterium aquaticum Strain 22A, Isolated from Racomitrium japonicum Moss.</title>
        <authorList>
            <person name="Tani A."/>
            <person name="Ogura Y."/>
            <person name="Hayashi T."/>
            <person name="Kimbara K."/>
        </authorList>
    </citation>
    <scope>NUCLEOTIDE SEQUENCE [LARGE SCALE GENOMIC DNA]</scope>
    <source>
        <strain evidence="1 2">MA-22A</strain>
    </source>
</reference>
<dbReference type="RefSeq" id="WP_197682140.1">
    <property type="nucleotide sequence ID" value="NZ_AP014704.1"/>
</dbReference>
<dbReference type="PATRIC" id="fig|270351.10.peg.4322"/>
<evidence type="ECO:0000313" key="2">
    <source>
        <dbReference type="Proteomes" id="UP000061432"/>
    </source>
</evidence>
<name>A0A0C6FFY8_9HYPH</name>
<keyword evidence="1" id="KW-0808">Transferase</keyword>
<dbReference type="KEGG" id="maqu:Maq22A_c22395"/>
<keyword evidence="1" id="KW-0418">Kinase</keyword>
<reference evidence="2" key="2">
    <citation type="submission" date="2015-01" db="EMBL/GenBank/DDBJ databases">
        <title>Complete genome sequence of Methylobacterium aquaticum strain 22A.</title>
        <authorList>
            <person name="Tani A."/>
            <person name="Ogura Y."/>
            <person name="Hayashi T."/>
        </authorList>
    </citation>
    <scope>NUCLEOTIDE SEQUENCE [LARGE SCALE GENOMIC DNA]</scope>
    <source>
        <strain evidence="2">MA-22A</strain>
    </source>
</reference>
<gene>
    <name evidence="1" type="ORF">Maq22A_c22395</name>
</gene>
<sequence length="200" mass="21870">MLPKMDRMPNLQNVIIYLVGFAGVGKLTTARALAKILDARVVDNHWINNPIFGLLDTDGVRPLPLGVWDQVAKVRNAVLETIATLSSPGASYIFTHQGHDDDPDDRAIYRAITATAERRGALFVPIRLLCTEAEHVRRIALPERAIRLKCIDPQAAITAHRSTIPLLSGHPNELTLDVSVLAPDESSARILGHVLAIASR</sequence>
<dbReference type="AlphaFoldDB" id="A0A0C6FFY8"/>
<dbReference type="STRING" id="270351.Maq22A_c22395"/>
<evidence type="ECO:0000313" key="1">
    <source>
        <dbReference type="EMBL" id="BAQ47463.1"/>
    </source>
</evidence>
<dbReference type="InterPro" id="IPR027417">
    <property type="entry name" value="P-loop_NTPase"/>
</dbReference>
<dbReference type="EMBL" id="AP014704">
    <property type="protein sequence ID" value="BAQ47463.1"/>
    <property type="molecule type" value="Genomic_DNA"/>
</dbReference>
<dbReference type="GO" id="GO:0016301">
    <property type="term" value="F:kinase activity"/>
    <property type="evidence" value="ECO:0007669"/>
    <property type="project" value="UniProtKB-KW"/>
</dbReference>
<proteinExistence type="predicted"/>
<dbReference type="Proteomes" id="UP000061432">
    <property type="component" value="Chromosome"/>
</dbReference>
<dbReference type="SUPFAM" id="SSF52540">
    <property type="entry name" value="P-loop containing nucleoside triphosphate hydrolases"/>
    <property type="match status" value="1"/>
</dbReference>
<organism evidence="1 2">
    <name type="scientific">Methylobacterium aquaticum</name>
    <dbReference type="NCBI Taxonomy" id="270351"/>
    <lineage>
        <taxon>Bacteria</taxon>
        <taxon>Pseudomonadati</taxon>
        <taxon>Pseudomonadota</taxon>
        <taxon>Alphaproteobacteria</taxon>
        <taxon>Hyphomicrobiales</taxon>
        <taxon>Methylobacteriaceae</taxon>
        <taxon>Methylobacterium</taxon>
    </lineage>
</organism>
<dbReference type="Gene3D" id="3.40.50.300">
    <property type="entry name" value="P-loop containing nucleotide triphosphate hydrolases"/>
    <property type="match status" value="1"/>
</dbReference>
<protein>
    <submittedName>
        <fullName evidence="1">Shikimate kinase</fullName>
    </submittedName>
</protein>